<dbReference type="InterPro" id="IPR019749">
    <property type="entry name" value="Band_41_domain"/>
</dbReference>
<accession>A0ABQ0FPW2</accession>
<dbReference type="InterPro" id="IPR014352">
    <property type="entry name" value="FERM/acyl-CoA-bd_prot_sf"/>
</dbReference>
<dbReference type="SUPFAM" id="SSF50729">
    <property type="entry name" value="PH domain-like"/>
    <property type="match status" value="1"/>
</dbReference>
<dbReference type="InterPro" id="IPR018979">
    <property type="entry name" value="FERM_N"/>
</dbReference>
<dbReference type="PROSITE" id="PS00661">
    <property type="entry name" value="FERM_2"/>
    <property type="match status" value="1"/>
</dbReference>
<dbReference type="Pfam" id="PF05902">
    <property type="entry name" value="4_1_CTD"/>
    <property type="match status" value="1"/>
</dbReference>
<dbReference type="SMART" id="SM01196">
    <property type="entry name" value="FERM_C"/>
    <property type="match status" value="1"/>
</dbReference>
<dbReference type="Pfam" id="PF09380">
    <property type="entry name" value="FERM_C"/>
    <property type="match status" value="1"/>
</dbReference>
<dbReference type="InterPro" id="IPR000299">
    <property type="entry name" value="FERM_domain"/>
</dbReference>
<feature type="compositionally biased region" description="Basic and acidic residues" evidence="2">
    <location>
        <begin position="907"/>
        <end position="933"/>
    </location>
</feature>
<dbReference type="PROSITE" id="PS50057">
    <property type="entry name" value="FERM_3"/>
    <property type="match status" value="1"/>
</dbReference>
<dbReference type="SMART" id="SM00295">
    <property type="entry name" value="B41"/>
    <property type="match status" value="1"/>
</dbReference>
<evidence type="ECO:0000259" key="3">
    <source>
        <dbReference type="PROSITE" id="PS50057"/>
    </source>
</evidence>
<feature type="region of interest" description="Disordered" evidence="2">
    <location>
        <begin position="512"/>
        <end position="533"/>
    </location>
</feature>
<name>A0ABQ0FPW2_APOSI</name>
<evidence type="ECO:0000313" key="4">
    <source>
        <dbReference type="EMBL" id="GAB1301292.1"/>
    </source>
</evidence>
<dbReference type="PANTHER" id="PTHR23280">
    <property type="entry name" value="4.1 G PROTEIN"/>
    <property type="match status" value="1"/>
</dbReference>
<feature type="region of interest" description="Disordered" evidence="2">
    <location>
        <begin position="1072"/>
        <end position="1151"/>
    </location>
</feature>
<feature type="compositionally biased region" description="Polar residues" evidence="2">
    <location>
        <begin position="1"/>
        <end position="13"/>
    </location>
</feature>
<dbReference type="Pfam" id="PF00373">
    <property type="entry name" value="FERM_M"/>
    <property type="match status" value="1"/>
</dbReference>
<dbReference type="InterPro" id="IPR019747">
    <property type="entry name" value="FERM_CS"/>
</dbReference>
<dbReference type="SUPFAM" id="SSF54236">
    <property type="entry name" value="Ubiquitin-like"/>
    <property type="match status" value="1"/>
</dbReference>
<feature type="compositionally biased region" description="Acidic residues" evidence="2">
    <location>
        <begin position="634"/>
        <end position="644"/>
    </location>
</feature>
<evidence type="ECO:0000313" key="5">
    <source>
        <dbReference type="Proteomes" id="UP001623349"/>
    </source>
</evidence>
<dbReference type="Pfam" id="PF09379">
    <property type="entry name" value="FERM_N"/>
    <property type="match status" value="1"/>
</dbReference>
<dbReference type="InterPro" id="IPR008379">
    <property type="entry name" value="Band_4.1_C"/>
</dbReference>
<keyword evidence="1" id="KW-0597">Phosphoprotein</keyword>
<dbReference type="Gene3D" id="3.10.20.90">
    <property type="entry name" value="Phosphatidylinositol 3-kinase Catalytic Subunit, Chain A, domain 1"/>
    <property type="match status" value="1"/>
</dbReference>
<dbReference type="InterPro" id="IPR011993">
    <property type="entry name" value="PH-like_dom_sf"/>
</dbReference>
<feature type="region of interest" description="Disordered" evidence="2">
    <location>
        <begin position="84"/>
        <end position="103"/>
    </location>
</feature>
<dbReference type="SUPFAM" id="SSF47031">
    <property type="entry name" value="Second domain of FERM"/>
    <property type="match status" value="1"/>
</dbReference>
<keyword evidence="5" id="KW-1185">Reference proteome</keyword>
<dbReference type="SMART" id="SM01195">
    <property type="entry name" value="FA"/>
    <property type="match status" value="1"/>
</dbReference>
<dbReference type="InterPro" id="IPR018980">
    <property type="entry name" value="FERM_PH-like_C"/>
</dbReference>
<evidence type="ECO:0000256" key="1">
    <source>
        <dbReference type="ARBA" id="ARBA00022553"/>
    </source>
</evidence>
<feature type="compositionally biased region" description="Basic and acidic residues" evidence="2">
    <location>
        <begin position="61"/>
        <end position="72"/>
    </location>
</feature>
<dbReference type="InterPro" id="IPR035963">
    <property type="entry name" value="FERM_2"/>
</dbReference>
<proteinExistence type="predicted"/>
<dbReference type="EMBL" id="BAAFST010000017">
    <property type="protein sequence ID" value="GAB1301292.1"/>
    <property type="molecule type" value="Genomic_DNA"/>
</dbReference>
<feature type="compositionally biased region" description="Basic and acidic residues" evidence="2">
    <location>
        <begin position="1108"/>
        <end position="1122"/>
    </location>
</feature>
<feature type="compositionally biased region" description="Low complexity" evidence="2">
    <location>
        <begin position="92"/>
        <end position="102"/>
    </location>
</feature>
<comment type="caution">
    <text evidence="4">The sequence shown here is derived from an EMBL/GenBank/DDBJ whole genome shotgun (WGS) entry which is preliminary data.</text>
</comment>
<gene>
    <name evidence="4" type="ORF">APTSU1_001653000</name>
</gene>
<dbReference type="CDD" id="cd13184">
    <property type="entry name" value="FERM_C_4_1_family"/>
    <property type="match status" value="1"/>
</dbReference>
<organism evidence="4 5">
    <name type="scientific">Apodemus speciosus</name>
    <name type="common">Large Japanese field mouse</name>
    <dbReference type="NCBI Taxonomy" id="105296"/>
    <lineage>
        <taxon>Eukaryota</taxon>
        <taxon>Metazoa</taxon>
        <taxon>Chordata</taxon>
        <taxon>Craniata</taxon>
        <taxon>Vertebrata</taxon>
        <taxon>Euteleostomi</taxon>
        <taxon>Mammalia</taxon>
        <taxon>Eutheria</taxon>
        <taxon>Euarchontoglires</taxon>
        <taxon>Glires</taxon>
        <taxon>Rodentia</taxon>
        <taxon>Myomorpha</taxon>
        <taxon>Muroidea</taxon>
        <taxon>Muridae</taxon>
        <taxon>Murinae</taxon>
        <taxon>Apodemus</taxon>
    </lineage>
</organism>
<feature type="compositionally biased region" description="Basic and acidic residues" evidence="2">
    <location>
        <begin position="1080"/>
        <end position="1101"/>
    </location>
</feature>
<dbReference type="Proteomes" id="UP001623349">
    <property type="component" value="Unassembled WGS sequence"/>
</dbReference>
<dbReference type="InterPro" id="IPR014847">
    <property type="entry name" value="FA"/>
</dbReference>
<protein>
    <submittedName>
        <fullName evidence="4">Band 4.1-like protein 3</fullName>
    </submittedName>
</protein>
<evidence type="ECO:0000256" key="2">
    <source>
        <dbReference type="SAM" id="MobiDB-lite"/>
    </source>
</evidence>
<reference evidence="4 5" key="1">
    <citation type="submission" date="2024-08" db="EMBL/GenBank/DDBJ databases">
        <title>The draft genome of Apodemus speciosus.</title>
        <authorList>
            <person name="Nabeshima K."/>
            <person name="Suzuki S."/>
            <person name="Onuma M."/>
        </authorList>
    </citation>
    <scope>NUCLEOTIDE SEQUENCE [LARGE SCALE GENOMIC DNA]</scope>
    <source>
        <strain evidence="4">IB14-021</strain>
    </source>
</reference>
<feature type="compositionally biased region" description="Basic and acidic residues" evidence="2">
    <location>
        <begin position="512"/>
        <end position="532"/>
    </location>
</feature>
<feature type="compositionally biased region" description="Basic and acidic residues" evidence="2">
    <location>
        <begin position="884"/>
        <end position="900"/>
    </location>
</feature>
<dbReference type="PANTHER" id="PTHR23280:SF20">
    <property type="entry name" value="BAND 4.1-LIKE PROTEIN 3"/>
    <property type="match status" value="1"/>
</dbReference>
<feature type="region of interest" description="Disordered" evidence="2">
    <location>
        <begin position="884"/>
        <end position="942"/>
    </location>
</feature>
<dbReference type="CDD" id="cd14473">
    <property type="entry name" value="FERM_B-lobe"/>
    <property type="match status" value="1"/>
</dbReference>
<sequence>MKQSTMTTESGSDSESKPDQEAEPQEAAGPQGQAGAQPGPEPAGGSSEEQFPEAAAHSTPVKREVGDKDRDFAAAAAKQLEYQQFEDDKLSQRSSSSKLSRSPLKIVKRPKSMQCKVTLLDGSEYGCEVDVLMEGRQPLASYKYFLGSEDSAKVVQIVERDKWVSGYSWQKRSRGQVLFDKVCEHLNLLEKDYFGLTYRDAENQKNWLDPAKEIKKQIRSGAWYYLCLQLRDDIVSGRLPCSFVTLALLGSYTVQSELGDYDPDECGNDYISEFRFAPNHTKELEDKVIELHKSHRGMTPAEAEMHFLENAKKLSMYGVDLHHAKLSADSEGVEIMLGVCASGLLIYRDRLRINRFAWPKVLKISYKRNNFYIKIRPGEFEQFESTIGFKLPNHRAAKRLWKVCVEHHTFFRLLLPEAPPKKFLTLGSKFRYSGRTQAQTRRASALIDRPAPYFERSSSKRYTMSRSLDGASVSENHEIYMKDSMSAAEVGTGQYATTKGISQTNLITTVTPEKKAEEERVEEEDRRKKAEEATPVTALRHEGKLPESFPSLLDEDGYLSFPNLSETNLLPQSWQHFLPIRSPSLLPCFLFIFFFLLSASFSVPYALTLSFPLALCLCYLEPKAASLSASLDNDPSDSSEEETDSERTDTAADGETSATEELDKTQDELVKHQTNISELKRTFLETSTETALTNEWEKRLSTSPVRLAARQEDAPMIEPLVPEETKEEREISEKVVFLQQGGSPFLESQGTEDWVIVDKIPTEVVDGDSKKIVTYKVVTVSSKTGEIPADLLKSGMIDMHGFDDLAREMQLKEENKQKIYTLGKSYDTVSGRIVTMTGKAKDGEKGPQPSTLEGLQKMERGASEAVRVGPLLVEYEVLETLTDEKSRRAPEVHTPKRRLSESLAPIKEAESRRQSPEEDDTQKAPKQGEDAPTHPRFSKTQQVPECEVLKVGPFGPRRKSLSEWRYSHEPAFTVATAHYVTESSASQVVTKQSSGEKLMDGSEILSLLESARKPTEFIGGVSSTTQSWVQKLETKTESVETEVESTPHPQPLSTEKVLQETVLVEERHVMNVHASGDASHTARDEADATESADAHSGKGKEGPSVAEAAKEQRGEEVDKSAPEQEQAATVSHQEDQVSAIHSSEGLEQKSHFESSTVKVESVSVGSVSPGGVKLEVSTKEVPVVHTETKTITYESSQVDPGADLEPGVLMSAQTITSETTSTTTTTHITKTVKGGISETRIEKRIVITGDADIDHDQALAQAIKEAKEQHPDMSVTKVVVHKETEITPEDGED</sequence>
<feature type="compositionally biased region" description="Low complexity" evidence="2">
    <location>
        <begin position="25"/>
        <end position="49"/>
    </location>
</feature>
<feature type="region of interest" description="Disordered" evidence="2">
    <location>
        <begin position="1"/>
        <end position="72"/>
    </location>
</feature>
<dbReference type="Pfam" id="PF04382">
    <property type="entry name" value="SAB"/>
    <property type="match status" value="1"/>
</dbReference>
<feature type="region of interest" description="Disordered" evidence="2">
    <location>
        <begin position="628"/>
        <end position="667"/>
    </location>
</feature>
<dbReference type="InterPro" id="IPR007477">
    <property type="entry name" value="SAB_dom"/>
</dbReference>
<dbReference type="InterPro" id="IPR019748">
    <property type="entry name" value="FERM_central"/>
</dbReference>
<dbReference type="InterPro" id="IPR029071">
    <property type="entry name" value="Ubiquitin-like_domsf"/>
</dbReference>
<dbReference type="Gene3D" id="2.30.29.30">
    <property type="entry name" value="Pleckstrin-homology domain (PH domain)/Phosphotyrosine-binding domain (PTB)"/>
    <property type="match status" value="1"/>
</dbReference>
<dbReference type="Gene3D" id="1.20.80.10">
    <property type="match status" value="1"/>
</dbReference>
<feature type="domain" description="FERM" evidence="3">
    <location>
        <begin position="113"/>
        <end position="415"/>
    </location>
</feature>
<dbReference type="Pfam" id="PF08736">
    <property type="entry name" value="FA"/>
    <property type="match status" value="1"/>
</dbReference>